<sequence>FYQVQNVYWSADKNQAIIEYPDGNKILYDFIKNKQLTLKKEINEPEFNSTGQVAYKHLTNDTANNWLAVTNVQGSETNLIEPLGDNENEVQIAWSPTGEVAALFAKPVGNDKTEVFFIGLKEENFKSLIVDGSNFKGLWSPSGARLLYHAISGQNNYNPMLWIADAEGETIGNHKFSLGLSTWIDKCAFQSEKILYCAVPRELPEGAGLYPELITDTEDLIYKIDLSTGLKDLIAEPADKDGNKFNIEKLYITDKEDYIFFLNKRDGRVYKIELK</sequence>
<evidence type="ECO:0000313" key="2">
    <source>
        <dbReference type="Proteomes" id="UP000231464"/>
    </source>
</evidence>
<dbReference type="EMBL" id="PFBP01000036">
    <property type="protein sequence ID" value="PIT89755.1"/>
    <property type="molecule type" value="Genomic_DNA"/>
</dbReference>
<feature type="non-terminal residue" evidence="1">
    <location>
        <position position="1"/>
    </location>
</feature>
<proteinExistence type="predicted"/>
<dbReference type="Proteomes" id="UP000231464">
    <property type="component" value="Unassembled WGS sequence"/>
</dbReference>
<protein>
    <recommendedName>
        <fullName evidence="3">Dipeptidylpeptidase IV N-terminal domain-containing protein</fullName>
    </recommendedName>
</protein>
<dbReference type="InterPro" id="IPR011042">
    <property type="entry name" value="6-blade_b-propeller_TolB-like"/>
</dbReference>
<organism evidence="1 2">
    <name type="scientific">Candidatus Kuenenbacteria bacterium CG10_big_fil_rev_8_21_14_0_10_36_11</name>
    <dbReference type="NCBI Taxonomy" id="1974618"/>
    <lineage>
        <taxon>Bacteria</taxon>
        <taxon>Candidatus Kueneniibacteriota</taxon>
    </lineage>
</organism>
<comment type="caution">
    <text evidence="1">The sequence shown here is derived from an EMBL/GenBank/DDBJ whole genome shotgun (WGS) entry which is preliminary data.</text>
</comment>
<evidence type="ECO:0008006" key="3">
    <source>
        <dbReference type="Google" id="ProtNLM"/>
    </source>
</evidence>
<accession>A0A2M6WAR2</accession>
<gene>
    <name evidence="1" type="ORF">COU23_02155</name>
</gene>
<dbReference type="Gene3D" id="2.120.10.30">
    <property type="entry name" value="TolB, C-terminal domain"/>
    <property type="match status" value="1"/>
</dbReference>
<dbReference type="SUPFAM" id="SSF69304">
    <property type="entry name" value="Tricorn protease N-terminal domain"/>
    <property type="match status" value="1"/>
</dbReference>
<name>A0A2M6WAR2_9BACT</name>
<reference evidence="2" key="1">
    <citation type="submission" date="2017-09" db="EMBL/GenBank/DDBJ databases">
        <title>Depth-based differentiation of microbial function through sediment-hosted aquifers and enrichment of novel symbionts in the deep terrestrial subsurface.</title>
        <authorList>
            <person name="Probst A.J."/>
            <person name="Ladd B."/>
            <person name="Jarett J.K."/>
            <person name="Geller-Mcgrath D.E."/>
            <person name="Sieber C.M.K."/>
            <person name="Emerson J.B."/>
            <person name="Anantharaman K."/>
            <person name="Thomas B.C."/>
            <person name="Malmstrom R."/>
            <person name="Stieglmeier M."/>
            <person name="Klingl A."/>
            <person name="Woyke T."/>
            <person name="Ryan C.M."/>
            <person name="Banfield J.F."/>
        </authorList>
    </citation>
    <scope>NUCLEOTIDE SEQUENCE [LARGE SCALE GENOMIC DNA]</scope>
</reference>
<dbReference type="AlphaFoldDB" id="A0A2M6WAR2"/>
<evidence type="ECO:0000313" key="1">
    <source>
        <dbReference type="EMBL" id="PIT89755.1"/>
    </source>
</evidence>